<proteinExistence type="predicted"/>
<dbReference type="KEGG" id="ten:LPB136_02165"/>
<dbReference type="RefSeq" id="WP_072554567.1">
    <property type="nucleotide sequence ID" value="NZ_CP018155.1"/>
</dbReference>
<evidence type="ECO:0000313" key="2">
    <source>
        <dbReference type="EMBL" id="APG64243.1"/>
    </source>
</evidence>
<dbReference type="InterPro" id="IPR036866">
    <property type="entry name" value="RibonucZ/Hydroxyglut_hydro"/>
</dbReference>
<dbReference type="AlphaFoldDB" id="A0A1L3JGP6"/>
<dbReference type="Gene3D" id="3.60.15.10">
    <property type="entry name" value="Ribonuclease Z/Hydroxyacylglutathione hydrolase-like"/>
    <property type="match status" value="1"/>
</dbReference>
<name>A0A1L3JGP6_9FLAO</name>
<dbReference type="Pfam" id="PF12706">
    <property type="entry name" value="Lactamase_B_2"/>
    <property type="match status" value="1"/>
</dbReference>
<dbReference type="GO" id="GO:0016787">
    <property type="term" value="F:hydrolase activity"/>
    <property type="evidence" value="ECO:0007669"/>
    <property type="project" value="UniProtKB-KW"/>
</dbReference>
<dbReference type="Proteomes" id="UP000181898">
    <property type="component" value="Chromosome"/>
</dbReference>
<dbReference type="CDD" id="cd16279">
    <property type="entry name" value="metallo-hydrolase-like_MBL-fold"/>
    <property type="match status" value="1"/>
</dbReference>
<dbReference type="EMBL" id="CP018155">
    <property type="protein sequence ID" value="APG64243.1"/>
    <property type="molecule type" value="Genomic_DNA"/>
</dbReference>
<gene>
    <name evidence="2" type="ORF">LPB136_02165</name>
</gene>
<organism evidence="2 3">
    <name type="scientific">Tenacibaculum todarodis</name>
    <dbReference type="NCBI Taxonomy" id="1850252"/>
    <lineage>
        <taxon>Bacteria</taxon>
        <taxon>Pseudomonadati</taxon>
        <taxon>Bacteroidota</taxon>
        <taxon>Flavobacteriia</taxon>
        <taxon>Flavobacteriales</taxon>
        <taxon>Flavobacteriaceae</taxon>
        <taxon>Tenacibaculum</taxon>
    </lineage>
</organism>
<dbReference type="SMART" id="SM00849">
    <property type="entry name" value="Lactamase_B"/>
    <property type="match status" value="1"/>
</dbReference>
<sequence>MKLTFLGTGTSTGVPMIASKHPVAKSKDPRDKRLRSSVLISWKNVNYVIDTGPDFRQQMLRENVTSINGVLFTHEHADHVAGFEEIRPYGFQMGEVPIYLTERVLGSLKKRYDYIFATENRYPSAANVKPIIISHKENFVLDGVEVIPIEVMHGNLPILGYRFGNIAYITDIKTISEEEKSKLKNLDFLVVTGLRKAPHFSHFNIDEALAFIEELQPEKAYLTHISEPLGFHADAEKELPENVFLAYDGLVLE</sequence>
<dbReference type="STRING" id="1850252.LPB136_02165"/>
<dbReference type="SUPFAM" id="SSF56281">
    <property type="entry name" value="Metallo-hydrolase/oxidoreductase"/>
    <property type="match status" value="1"/>
</dbReference>
<protein>
    <submittedName>
        <fullName evidence="2">MBL fold metallo-hydrolase</fullName>
    </submittedName>
</protein>
<reference evidence="2 3" key="1">
    <citation type="submission" date="2016-11" db="EMBL/GenBank/DDBJ databases">
        <title>Tenacibaculum sp. LPB0136, isolated from marine environment.</title>
        <authorList>
            <person name="Kim E."/>
            <person name="Yi H."/>
        </authorList>
    </citation>
    <scope>NUCLEOTIDE SEQUENCE [LARGE SCALE GENOMIC DNA]</scope>
    <source>
        <strain evidence="2 3">LPB0136</strain>
    </source>
</reference>
<dbReference type="OrthoDB" id="9781189at2"/>
<dbReference type="PANTHER" id="PTHR42663">
    <property type="entry name" value="HYDROLASE C777.06C-RELATED-RELATED"/>
    <property type="match status" value="1"/>
</dbReference>
<feature type="domain" description="Metallo-beta-lactamase" evidence="1">
    <location>
        <begin position="34"/>
        <end position="224"/>
    </location>
</feature>
<evidence type="ECO:0000259" key="1">
    <source>
        <dbReference type="SMART" id="SM00849"/>
    </source>
</evidence>
<dbReference type="InterPro" id="IPR001279">
    <property type="entry name" value="Metallo-B-lactamas"/>
</dbReference>
<keyword evidence="3" id="KW-1185">Reference proteome</keyword>
<accession>A0A1L3JGP6</accession>
<dbReference type="PANTHER" id="PTHR42663:SF6">
    <property type="entry name" value="HYDROLASE C777.06C-RELATED"/>
    <property type="match status" value="1"/>
</dbReference>
<keyword evidence="2" id="KW-0378">Hydrolase</keyword>
<evidence type="ECO:0000313" key="3">
    <source>
        <dbReference type="Proteomes" id="UP000181898"/>
    </source>
</evidence>